<reference evidence="2 3" key="1">
    <citation type="journal article" date="2024" name="Commun. Biol.">
        <title>Comparative genomic analysis of thermophilic fungi reveals convergent evolutionary adaptations and gene losses.</title>
        <authorList>
            <person name="Steindorff A.S."/>
            <person name="Aguilar-Pontes M.V."/>
            <person name="Robinson A.J."/>
            <person name="Andreopoulos B."/>
            <person name="LaButti K."/>
            <person name="Kuo A."/>
            <person name="Mondo S."/>
            <person name="Riley R."/>
            <person name="Otillar R."/>
            <person name="Haridas S."/>
            <person name="Lipzen A."/>
            <person name="Grimwood J."/>
            <person name="Schmutz J."/>
            <person name="Clum A."/>
            <person name="Reid I.D."/>
            <person name="Moisan M.C."/>
            <person name="Butler G."/>
            <person name="Nguyen T.T.M."/>
            <person name="Dewar K."/>
            <person name="Conant G."/>
            <person name="Drula E."/>
            <person name="Henrissat B."/>
            <person name="Hansel C."/>
            <person name="Singer S."/>
            <person name="Hutchinson M.I."/>
            <person name="de Vries R.P."/>
            <person name="Natvig D.O."/>
            <person name="Powell A.J."/>
            <person name="Tsang A."/>
            <person name="Grigoriev I.V."/>
        </authorList>
    </citation>
    <scope>NUCLEOTIDE SEQUENCE [LARGE SCALE GENOMIC DNA]</scope>
    <source>
        <strain evidence="2 3">ATCC 24622</strain>
    </source>
</reference>
<protein>
    <submittedName>
        <fullName evidence="2">Uncharacterized protein</fullName>
    </submittedName>
</protein>
<name>A0ABR3W523_9PEZI</name>
<proteinExistence type="predicted"/>
<feature type="compositionally biased region" description="Polar residues" evidence="1">
    <location>
        <begin position="92"/>
        <end position="103"/>
    </location>
</feature>
<dbReference type="EMBL" id="JAZHXJ010000715">
    <property type="protein sequence ID" value="KAL1853142.1"/>
    <property type="molecule type" value="Genomic_DNA"/>
</dbReference>
<feature type="region of interest" description="Disordered" evidence="1">
    <location>
        <begin position="41"/>
        <end position="148"/>
    </location>
</feature>
<dbReference type="Proteomes" id="UP001586593">
    <property type="component" value="Unassembled WGS sequence"/>
</dbReference>
<evidence type="ECO:0000313" key="2">
    <source>
        <dbReference type="EMBL" id="KAL1853142.1"/>
    </source>
</evidence>
<organism evidence="2 3">
    <name type="scientific">Phialemonium thermophilum</name>
    <dbReference type="NCBI Taxonomy" id="223376"/>
    <lineage>
        <taxon>Eukaryota</taxon>
        <taxon>Fungi</taxon>
        <taxon>Dikarya</taxon>
        <taxon>Ascomycota</taxon>
        <taxon>Pezizomycotina</taxon>
        <taxon>Sordariomycetes</taxon>
        <taxon>Sordariomycetidae</taxon>
        <taxon>Cephalothecales</taxon>
        <taxon>Cephalothecaceae</taxon>
        <taxon>Phialemonium</taxon>
    </lineage>
</organism>
<gene>
    <name evidence="2" type="ORF">VTK73DRAFT_9072</name>
</gene>
<sequence length="148" mass="16145">MELRMLILLLGIKKEPVARCEHMSLSPASSPRPPLCQTGMKREKTTDGMPRISLPATGAGDAFARPSPWPPQISKQGVVSQHLCMGNAKEPSASSIPWRNSLATRMPFHREPSHRRSAHLSAPSPASDPFPTLPVGPRLHSRTSKETV</sequence>
<keyword evidence="3" id="KW-1185">Reference proteome</keyword>
<evidence type="ECO:0000313" key="3">
    <source>
        <dbReference type="Proteomes" id="UP001586593"/>
    </source>
</evidence>
<accession>A0ABR3W523</accession>
<comment type="caution">
    <text evidence="2">The sequence shown here is derived from an EMBL/GenBank/DDBJ whole genome shotgun (WGS) entry which is preliminary data.</text>
</comment>
<evidence type="ECO:0000256" key="1">
    <source>
        <dbReference type="SAM" id="MobiDB-lite"/>
    </source>
</evidence>